<proteinExistence type="predicted"/>
<comment type="caution">
    <text evidence="1">The sequence shown here is derived from an EMBL/GenBank/DDBJ whole genome shotgun (WGS) entry which is preliminary data.</text>
</comment>
<dbReference type="AlphaFoldDB" id="A0A699K4V2"/>
<reference evidence="1" key="1">
    <citation type="journal article" date="2019" name="Sci. Rep.">
        <title>Draft genome of Tanacetum cinerariifolium, the natural source of mosquito coil.</title>
        <authorList>
            <person name="Yamashiro T."/>
            <person name="Shiraishi A."/>
            <person name="Satake H."/>
            <person name="Nakayama K."/>
        </authorList>
    </citation>
    <scope>NUCLEOTIDE SEQUENCE</scope>
</reference>
<protein>
    <submittedName>
        <fullName evidence="1">Uncharacterized protein</fullName>
    </submittedName>
</protein>
<sequence>NILNHVETFVTFDALDNVLSGYGPGCDVSSVDAPLLYLDVYRKYSRVFGKVPCVQQGTGLRGSSDFVGGIGDGLDKRKLQPSGHSDVFEAYLALCSSGAVSSLCGPSASLPGRGFHANTNVVMITADSQNSYPVSRDGGNTRENCQLRSTIGVSNNGSSTSRRGRNVQVRPRLNSAFGVRSTSRRTDRRVLTSGSTADTNSVASAGKSFLYML</sequence>
<dbReference type="EMBL" id="BKCJ010480661">
    <property type="protein sequence ID" value="GFA74908.1"/>
    <property type="molecule type" value="Genomic_DNA"/>
</dbReference>
<name>A0A699K4V2_TANCI</name>
<accession>A0A699K4V2</accession>
<organism evidence="1">
    <name type="scientific">Tanacetum cinerariifolium</name>
    <name type="common">Dalmatian daisy</name>
    <name type="synonym">Chrysanthemum cinerariifolium</name>
    <dbReference type="NCBI Taxonomy" id="118510"/>
    <lineage>
        <taxon>Eukaryota</taxon>
        <taxon>Viridiplantae</taxon>
        <taxon>Streptophyta</taxon>
        <taxon>Embryophyta</taxon>
        <taxon>Tracheophyta</taxon>
        <taxon>Spermatophyta</taxon>
        <taxon>Magnoliopsida</taxon>
        <taxon>eudicotyledons</taxon>
        <taxon>Gunneridae</taxon>
        <taxon>Pentapetalae</taxon>
        <taxon>asterids</taxon>
        <taxon>campanulids</taxon>
        <taxon>Asterales</taxon>
        <taxon>Asteraceae</taxon>
        <taxon>Asteroideae</taxon>
        <taxon>Anthemideae</taxon>
        <taxon>Anthemidinae</taxon>
        <taxon>Tanacetum</taxon>
    </lineage>
</organism>
<evidence type="ECO:0000313" key="1">
    <source>
        <dbReference type="EMBL" id="GFA74908.1"/>
    </source>
</evidence>
<gene>
    <name evidence="1" type="ORF">Tci_646880</name>
</gene>
<feature type="non-terminal residue" evidence="1">
    <location>
        <position position="1"/>
    </location>
</feature>